<organism evidence="2 3">
    <name type="scientific">Senna tora</name>
    <dbReference type="NCBI Taxonomy" id="362788"/>
    <lineage>
        <taxon>Eukaryota</taxon>
        <taxon>Viridiplantae</taxon>
        <taxon>Streptophyta</taxon>
        <taxon>Embryophyta</taxon>
        <taxon>Tracheophyta</taxon>
        <taxon>Spermatophyta</taxon>
        <taxon>Magnoliopsida</taxon>
        <taxon>eudicotyledons</taxon>
        <taxon>Gunneridae</taxon>
        <taxon>Pentapetalae</taxon>
        <taxon>rosids</taxon>
        <taxon>fabids</taxon>
        <taxon>Fabales</taxon>
        <taxon>Fabaceae</taxon>
        <taxon>Caesalpinioideae</taxon>
        <taxon>Cassia clade</taxon>
        <taxon>Senna</taxon>
    </lineage>
</organism>
<proteinExistence type="predicted"/>
<evidence type="ECO:0000256" key="1">
    <source>
        <dbReference type="SAM" id="MobiDB-lite"/>
    </source>
</evidence>
<feature type="compositionally biased region" description="Polar residues" evidence="1">
    <location>
        <begin position="294"/>
        <end position="314"/>
    </location>
</feature>
<dbReference type="OrthoDB" id="188042at2759"/>
<evidence type="ECO:0000313" key="2">
    <source>
        <dbReference type="EMBL" id="KAF7835883.1"/>
    </source>
</evidence>
<dbReference type="Pfam" id="PF06101">
    <property type="entry name" value="Vps62"/>
    <property type="match status" value="1"/>
</dbReference>
<feature type="region of interest" description="Disordered" evidence="1">
    <location>
        <begin position="291"/>
        <end position="314"/>
    </location>
</feature>
<protein>
    <submittedName>
        <fullName evidence="2">DUF946 family protein</fullName>
    </submittedName>
</protein>
<dbReference type="InterPro" id="IPR009291">
    <property type="entry name" value="Vps62"/>
</dbReference>
<sequence>MGNCLTLPCAKGSSKNDQTLPIDTTFKLPAPLPVWPPGDGFASGIINLGGLQVAQVSTFNKVWTSYEGGPDNAGATVFEPTGIPEGFSMLGCYSQPNSKPLFGWVLAAKDDSSTSNNPALKEPLDYTLIWSSKSLEINQNGSAYFWLPTPPDGYVAVGHVVTTSPDKPSLDRIRCVRSDLTDQLETDSWIWGNNGFNIYNTRPTNRGTQAPGLLVGTFIAQSGGSSNGPLSISCLKNTNPISTTSSMPNLQQIDAIVQAYSPIMYLHPDEEYLPSSVNWFFSNGGLLYKKGDESQPTPIQPNGTNLPQDPNNDGSYWLDLPKDEANKERVKKGDLQSSQAYLHIKPMFGGTYTDIAMWVYYPFNGAARAKVEFFNIPLGRIGEHVGDWEHVTLRVSNFNGELQRVYFSEHSGGNWVDSSDLEFKNGNKFVSYASLHGHAFYSKPGLVLQGSNGIGIRNDTAPSSMVVDFGVGFEVVSAGYLGSGTVVEPPWLNYYRQWGPNITYNIANELKKVEKFLPGKLKKLFENIVGKLPSEVLGEEGPTGPKVKNSWNGDEV</sequence>
<gene>
    <name evidence="2" type="ORF">G2W53_010742</name>
</gene>
<dbReference type="Proteomes" id="UP000634136">
    <property type="component" value="Unassembled WGS sequence"/>
</dbReference>
<accession>A0A834X082</accession>
<keyword evidence="3" id="KW-1185">Reference proteome</keyword>
<dbReference type="PANTHER" id="PTHR48152:SF3">
    <property type="entry name" value="DUF946 FAMILY PROTEIN (DUF946)"/>
    <property type="match status" value="1"/>
</dbReference>
<dbReference type="AlphaFoldDB" id="A0A834X082"/>
<dbReference type="PANTHER" id="PTHR48152">
    <property type="entry name" value="F1C9.34 PROTEIN"/>
    <property type="match status" value="1"/>
</dbReference>
<evidence type="ECO:0000313" key="3">
    <source>
        <dbReference type="Proteomes" id="UP000634136"/>
    </source>
</evidence>
<reference evidence="2" key="1">
    <citation type="submission" date="2020-09" db="EMBL/GenBank/DDBJ databases">
        <title>Genome-Enabled Discovery of Anthraquinone Biosynthesis in Senna tora.</title>
        <authorList>
            <person name="Kang S.-H."/>
            <person name="Pandey R.P."/>
            <person name="Lee C.-M."/>
            <person name="Sim J.-S."/>
            <person name="Jeong J.-T."/>
            <person name="Choi B.-S."/>
            <person name="Jung M."/>
            <person name="Ginzburg D."/>
            <person name="Zhao K."/>
            <person name="Won S.Y."/>
            <person name="Oh T.-J."/>
            <person name="Yu Y."/>
            <person name="Kim N.-H."/>
            <person name="Lee O.R."/>
            <person name="Lee T.-H."/>
            <person name="Bashyal P."/>
            <person name="Kim T.-S."/>
            <person name="Lee W.-H."/>
            <person name="Kawkins C."/>
            <person name="Kim C.-K."/>
            <person name="Kim J.S."/>
            <person name="Ahn B.O."/>
            <person name="Rhee S.Y."/>
            <person name="Sohng J.K."/>
        </authorList>
    </citation>
    <scope>NUCLEOTIDE SEQUENCE</scope>
    <source>
        <tissue evidence="2">Leaf</tissue>
    </source>
</reference>
<name>A0A834X082_9FABA</name>
<comment type="caution">
    <text evidence="2">The sequence shown here is derived from an EMBL/GenBank/DDBJ whole genome shotgun (WGS) entry which is preliminary data.</text>
</comment>
<dbReference type="EMBL" id="JAAIUW010000004">
    <property type="protein sequence ID" value="KAF7835883.1"/>
    <property type="molecule type" value="Genomic_DNA"/>
</dbReference>